<keyword evidence="3" id="KW-1185">Reference proteome</keyword>
<dbReference type="Proteomes" id="UP001497382">
    <property type="component" value="Unassembled WGS sequence"/>
</dbReference>
<dbReference type="EMBL" id="CAXIEN010000084">
    <property type="protein sequence ID" value="CAL1275271.1"/>
    <property type="molecule type" value="Genomic_DNA"/>
</dbReference>
<evidence type="ECO:0000313" key="3">
    <source>
        <dbReference type="Proteomes" id="UP001497382"/>
    </source>
</evidence>
<feature type="region of interest" description="Disordered" evidence="1">
    <location>
        <begin position="148"/>
        <end position="177"/>
    </location>
</feature>
<gene>
    <name evidence="2" type="ORF">LARSCL_LOCUS7981</name>
</gene>
<accession>A0AAV1ZTU4</accession>
<protein>
    <submittedName>
        <fullName evidence="2">Uncharacterized protein</fullName>
    </submittedName>
</protein>
<proteinExistence type="predicted"/>
<comment type="caution">
    <text evidence="2">The sequence shown here is derived from an EMBL/GenBank/DDBJ whole genome shotgun (WGS) entry which is preliminary data.</text>
</comment>
<sequence length="177" mass="19136">MDFDLVLEYEAALEAENVVERADAAEVDIAMPDTEPPSPQSSSHHHPSPAATITPVQQPGPPRRRAAINALQAMAMAINLPRRGPRFHVSPDLRDDLDYFYNGLTDGANHPRILVGQHFTTLTGYQPERGCFPPGPLDAGAIKPSDAHCPVLPLGGGPESVRNPKVPDSPERLTPMK</sequence>
<feature type="region of interest" description="Disordered" evidence="1">
    <location>
        <begin position="30"/>
        <end position="63"/>
    </location>
</feature>
<evidence type="ECO:0000313" key="2">
    <source>
        <dbReference type="EMBL" id="CAL1275271.1"/>
    </source>
</evidence>
<name>A0AAV1ZTU4_9ARAC</name>
<reference evidence="2 3" key="1">
    <citation type="submission" date="2024-04" db="EMBL/GenBank/DDBJ databases">
        <authorList>
            <person name="Rising A."/>
            <person name="Reimegard J."/>
            <person name="Sonavane S."/>
            <person name="Akerstrom W."/>
            <person name="Nylinder S."/>
            <person name="Hedman E."/>
            <person name="Kallberg Y."/>
        </authorList>
    </citation>
    <scope>NUCLEOTIDE SEQUENCE [LARGE SCALE GENOMIC DNA]</scope>
</reference>
<evidence type="ECO:0000256" key="1">
    <source>
        <dbReference type="SAM" id="MobiDB-lite"/>
    </source>
</evidence>
<organism evidence="2 3">
    <name type="scientific">Larinioides sclopetarius</name>
    <dbReference type="NCBI Taxonomy" id="280406"/>
    <lineage>
        <taxon>Eukaryota</taxon>
        <taxon>Metazoa</taxon>
        <taxon>Ecdysozoa</taxon>
        <taxon>Arthropoda</taxon>
        <taxon>Chelicerata</taxon>
        <taxon>Arachnida</taxon>
        <taxon>Araneae</taxon>
        <taxon>Araneomorphae</taxon>
        <taxon>Entelegynae</taxon>
        <taxon>Araneoidea</taxon>
        <taxon>Araneidae</taxon>
        <taxon>Larinioides</taxon>
    </lineage>
</organism>
<dbReference type="AlphaFoldDB" id="A0AAV1ZTU4"/>